<name>A0A6L2NPL4_TANCI</name>
<feature type="region of interest" description="Disordered" evidence="1">
    <location>
        <begin position="1"/>
        <end position="43"/>
    </location>
</feature>
<proteinExistence type="predicted"/>
<evidence type="ECO:0000313" key="2">
    <source>
        <dbReference type="EMBL" id="GEU88090.1"/>
    </source>
</evidence>
<dbReference type="EMBL" id="BKCJ010009673">
    <property type="protein sequence ID" value="GEU88090.1"/>
    <property type="molecule type" value="Genomic_DNA"/>
</dbReference>
<dbReference type="AlphaFoldDB" id="A0A6L2NPL4"/>
<gene>
    <name evidence="2" type="ORF">Tci_060068</name>
</gene>
<protein>
    <submittedName>
        <fullName evidence="2">Uncharacterized protein</fullName>
    </submittedName>
</protein>
<feature type="non-terminal residue" evidence="2">
    <location>
        <position position="1"/>
    </location>
</feature>
<evidence type="ECO:0000256" key="1">
    <source>
        <dbReference type="SAM" id="MobiDB-lite"/>
    </source>
</evidence>
<organism evidence="2">
    <name type="scientific">Tanacetum cinerariifolium</name>
    <name type="common">Dalmatian daisy</name>
    <name type="synonym">Chrysanthemum cinerariifolium</name>
    <dbReference type="NCBI Taxonomy" id="118510"/>
    <lineage>
        <taxon>Eukaryota</taxon>
        <taxon>Viridiplantae</taxon>
        <taxon>Streptophyta</taxon>
        <taxon>Embryophyta</taxon>
        <taxon>Tracheophyta</taxon>
        <taxon>Spermatophyta</taxon>
        <taxon>Magnoliopsida</taxon>
        <taxon>eudicotyledons</taxon>
        <taxon>Gunneridae</taxon>
        <taxon>Pentapetalae</taxon>
        <taxon>asterids</taxon>
        <taxon>campanulids</taxon>
        <taxon>Asterales</taxon>
        <taxon>Asteraceae</taxon>
        <taxon>Asteroideae</taxon>
        <taxon>Anthemideae</taxon>
        <taxon>Anthemidinae</taxon>
        <taxon>Tanacetum</taxon>
    </lineage>
</organism>
<comment type="caution">
    <text evidence="2">The sequence shown here is derived from an EMBL/GenBank/DDBJ whole genome shotgun (WGS) entry which is preliminary data.</text>
</comment>
<accession>A0A6L2NPL4</accession>
<sequence>VQNQQDESRFKYKVLDQEGRGSEQGVHVRHSEVVEDKEDLSQS</sequence>
<feature type="compositionally biased region" description="Basic and acidic residues" evidence="1">
    <location>
        <begin position="1"/>
        <end position="21"/>
    </location>
</feature>
<reference evidence="2" key="1">
    <citation type="journal article" date="2019" name="Sci. Rep.">
        <title>Draft genome of Tanacetum cinerariifolium, the natural source of mosquito coil.</title>
        <authorList>
            <person name="Yamashiro T."/>
            <person name="Shiraishi A."/>
            <person name="Satake H."/>
            <person name="Nakayama K."/>
        </authorList>
    </citation>
    <scope>NUCLEOTIDE SEQUENCE</scope>
</reference>